<evidence type="ECO:0000256" key="1">
    <source>
        <dbReference type="SAM" id="Coils"/>
    </source>
</evidence>
<protein>
    <submittedName>
        <fullName evidence="2">Uncharacterized protein</fullName>
    </submittedName>
</protein>
<keyword evidence="3" id="KW-1185">Reference proteome</keyword>
<evidence type="ECO:0000313" key="2">
    <source>
        <dbReference type="EMBL" id="KAK9943086.1"/>
    </source>
</evidence>
<evidence type="ECO:0000313" key="3">
    <source>
        <dbReference type="Proteomes" id="UP001457282"/>
    </source>
</evidence>
<organism evidence="2 3">
    <name type="scientific">Rubus argutus</name>
    <name type="common">Southern blackberry</name>
    <dbReference type="NCBI Taxonomy" id="59490"/>
    <lineage>
        <taxon>Eukaryota</taxon>
        <taxon>Viridiplantae</taxon>
        <taxon>Streptophyta</taxon>
        <taxon>Embryophyta</taxon>
        <taxon>Tracheophyta</taxon>
        <taxon>Spermatophyta</taxon>
        <taxon>Magnoliopsida</taxon>
        <taxon>eudicotyledons</taxon>
        <taxon>Gunneridae</taxon>
        <taxon>Pentapetalae</taxon>
        <taxon>rosids</taxon>
        <taxon>fabids</taxon>
        <taxon>Rosales</taxon>
        <taxon>Rosaceae</taxon>
        <taxon>Rosoideae</taxon>
        <taxon>Rosoideae incertae sedis</taxon>
        <taxon>Rubus</taxon>
    </lineage>
</organism>
<gene>
    <name evidence="2" type="ORF">M0R45_008707</name>
</gene>
<name>A0AAW1Y2Y8_RUBAR</name>
<dbReference type="AlphaFoldDB" id="A0AAW1Y2Y8"/>
<proteinExistence type="predicted"/>
<feature type="coiled-coil region" evidence="1">
    <location>
        <begin position="29"/>
        <end position="59"/>
    </location>
</feature>
<keyword evidence="1" id="KW-0175">Coiled coil</keyword>
<dbReference type="Proteomes" id="UP001457282">
    <property type="component" value="Unassembled WGS sequence"/>
</dbReference>
<dbReference type="EMBL" id="JBEDUW010000002">
    <property type="protein sequence ID" value="KAK9943086.1"/>
    <property type="molecule type" value="Genomic_DNA"/>
</dbReference>
<reference evidence="2 3" key="1">
    <citation type="journal article" date="2023" name="G3 (Bethesda)">
        <title>A chromosome-length genome assembly and annotation of blackberry (Rubus argutus, cv. 'Hillquist').</title>
        <authorList>
            <person name="Bruna T."/>
            <person name="Aryal R."/>
            <person name="Dudchenko O."/>
            <person name="Sargent D.J."/>
            <person name="Mead D."/>
            <person name="Buti M."/>
            <person name="Cavallini A."/>
            <person name="Hytonen T."/>
            <person name="Andres J."/>
            <person name="Pham M."/>
            <person name="Weisz D."/>
            <person name="Mascagni F."/>
            <person name="Usai G."/>
            <person name="Natali L."/>
            <person name="Bassil N."/>
            <person name="Fernandez G.E."/>
            <person name="Lomsadze A."/>
            <person name="Armour M."/>
            <person name="Olukolu B."/>
            <person name="Poorten T."/>
            <person name="Britton C."/>
            <person name="Davik J."/>
            <person name="Ashrafi H."/>
            <person name="Aiden E.L."/>
            <person name="Borodovsky M."/>
            <person name="Worthington M."/>
        </authorList>
    </citation>
    <scope>NUCLEOTIDE SEQUENCE [LARGE SCALE GENOMIC DNA]</scope>
    <source>
        <strain evidence="2">PI 553951</strain>
    </source>
</reference>
<sequence>MDINVPAYASALKRWDDGRCLERKYGPIVERQSSRAARLTELRHELTKNAQELAELEKQANVIRGRMTVATTTINQEYNEHHQELKLFSTYGKEILEFLAAKADLDRTMAKYSNNWAVWEAILETDFPPA</sequence>
<comment type="caution">
    <text evidence="2">The sequence shown here is derived from an EMBL/GenBank/DDBJ whole genome shotgun (WGS) entry which is preliminary data.</text>
</comment>
<accession>A0AAW1Y2Y8</accession>